<dbReference type="AlphaFoldDB" id="A0A916WT14"/>
<dbReference type="InterPro" id="IPR007436">
    <property type="entry name" value="DUF485"/>
</dbReference>
<dbReference type="PANTHER" id="PTHR38598:SF1">
    <property type="entry name" value="INNER MEMBRANE PROTEIN YJCH"/>
    <property type="match status" value="1"/>
</dbReference>
<evidence type="ECO:0000313" key="3">
    <source>
        <dbReference type="Proteomes" id="UP000623067"/>
    </source>
</evidence>
<proteinExistence type="predicted"/>
<reference evidence="2" key="1">
    <citation type="journal article" date="2014" name="Int. J. Syst. Evol. Microbiol.">
        <title>Complete genome sequence of Corynebacterium casei LMG S-19264T (=DSM 44701T), isolated from a smear-ripened cheese.</title>
        <authorList>
            <consortium name="US DOE Joint Genome Institute (JGI-PGF)"/>
            <person name="Walter F."/>
            <person name="Albersmeier A."/>
            <person name="Kalinowski J."/>
            <person name="Ruckert C."/>
        </authorList>
    </citation>
    <scope>NUCLEOTIDE SEQUENCE</scope>
    <source>
        <strain evidence="2">CGMCC 1.15330</strain>
    </source>
</reference>
<comment type="caution">
    <text evidence="2">The sequence shown here is derived from an EMBL/GenBank/DDBJ whole genome shotgun (WGS) entry which is preliminary data.</text>
</comment>
<name>A0A916WT14_9SPHN</name>
<evidence type="ECO:0000313" key="2">
    <source>
        <dbReference type="EMBL" id="GGB30083.1"/>
    </source>
</evidence>
<feature type="transmembrane region" description="Helical" evidence="1">
    <location>
        <begin position="29"/>
        <end position="50"/>
    </location>
</feature>
<accession>A0A916WT14</accession>
<protein>
    <submittedName>
        <fullName evidence="2">Membrane protein</fullName>
    </submittedName>
</protein>
<dbReference type="EMBL" id="BMIH01000002">
    <property type="protein sequence ID" value="GGB30083.1"/>
    <property type="molecule type" value="Genomic_DNA"/>
</dbReference>
<dbReference type="RefSeq" id="WP_188658556.1">
    <property type="nucleotide sequence ID" value="NZ_BMIH01000002.1"/>
</dbReference>
<evidence type="ECO:0000256" key="1">
    <source>
        <dbReference type="SAM" id="Phobius"/>
    </source>
</evidence>
<gene>
    <name evidence="2" type="ORF">GCM10011380_19410</name>
</gene>
<reference evidence="2" key="2">
    <citation type="submission" date="2020-09" db="EMBL/GenBank/DDBJ databases">
        <authorList>
            <person name="Sun Q."/>
            <person name="Zhou Y."/>
        </authorList>
    </citation>
    <scope>NUCLEOTIDE SEQUENCE</scope>
    <source>
        <strain evidence="2">CGMCC 1.15330</strain>
    </source>
</reference>
<dbReference type="GO" id="GO:0005886">
    <property type="term" value="C:plasma membrane"/>
    <property type="evidence" value="ECO:0007669"/>
    <property type="project" value="TreeGrafter"/>
</dbReference>
<dbReference type="PANTHER" id="PTHR38598">
    <property type="entry name" value="INNER MEMBRANE PROTEIN YJCH"/>
    <property type="match status" value="1"/>
</dbReference>
<dbReference type="InterPro" id="IPR052959">
    <property type="entry name" value="Inner_membrane_assoc"/>
</dbReference>
<feature type="transmembrane region" description="Helical" evidence="1">
    <location>
        <begin position="62"/>
        <end position="86"/>
    </location>
</feature>
<organism evidence="2 3">
    <name type="scientific">Sphingomonas metalli</name>
    <dbReference type="NCBI Taxonomy" id="1779358"/>
    <lineage>
        <taxon>Bacteria</taxon>
        <taxon>Pseudomonadati</taxon>
        <taxon>Pseudomonadota</taxon>
        <taxon>Alphaproteobacteria</taxon>
        <taxon>Sphingomonadales</taxon>
        <taxon>Sphingomonadaceae</taxon>
        <taxon>Sphingomonas</taxon>
    </lineage>
</organism>
<dbReference type="Proteomes" id="UP000623067">
    <property type="component" value="Unassembled WGS sequence"/>
</dbReference>
<keyword evidence="1" id="KW-0812">Transmembrane</keyword>
<sequence>MERQADSIRLERLADDPRYRRLVRRRGRLGAVFTGIMLVAYLGYILLVAFDKPLLARPVAGGATSVGIPLGLGVILLAILLTGLYVRRANREFDAEVAAIVAEERA</sequence>
<dbReference type="Pfam" id="PF04341">
    <property type="entry name" value="DUF485"/>
    <property type="match status" value="1"/>
</dbReference>
<keyword evidence="3" id="KW-1185">Reference proteome</keyword>
<keyword evidence="1" id="KW-0472">Membrane</keyword>
<keyword evidence="1" id="KW-1133">Transmembrane helix</keyword>